<dbReference type="Proteomes" id="UP001431783">
    <property type="component" value="Unassembled WGS sequence"/>
</dbReference>
<proteinExistence type="predicted"/>
<keyword evidence="2" id="KW-1185">Reference proteome</keyword>
<dbReference type="GO" id="GO:0000387">
    <property type="term" value="P:spliceosomal snRNP assembly"/>
    <property type="evidence" value="ECO:0007669"/>
    <property type="project" value="InterPro"/>
</dbReference>
<dbReference type="Pfam" id="PF15348">
    <property type="entry name" value="GEMIN8"/>
    <property type="match status" value="1"/>
</dbReference>
<dbReference type="PANTHER" id="PTHR16238:SF7">
    <property type="entry name" value="GEM-ASSOCIATED PROTEIN 8"/>
    <property type="match status" value="1"/>
</dbReference>
<dbReference type="AlphaFoldDB" id="A0AAW1V7I8"/>
<dbReference type="PANTHER" id="PTHR16238">
    <property type="entry name" value="GEM-ASSOCIATED PROTEIN 8"/>
    <property type="match status" value="1"/>
</dbReference>
<accession>A0AAW1V7I8</accession>
<organism evidence="1 2">
    <name type="scientific">Henosepilachna vigintioctopunctata</name>
    <dbReference type="NCBI Taxonomy" id="420089"/>
    <lineage>
        <taxon>Eukaryota</taxon>
        <taxon>Metazoa</taxon>
        <taxon>Ecdysozoa</taxon>
        <taxon>Arthropoda</taxon>
        <taxon>Hexapoda</taxon>
        <taxon>Insecta</taxon>
        <taxon>Pterygota</taxon>
        <taxon>Neoptera</taxon>
        <taxon>Endopterygota</taxon>
        <taxon>Coleoptera</taxon>
        <taxon>Polyphaga</taxon>
        <taxon>Cucujiformia</taxon>
        <taxon>Coccinelloidea</taxon>
        <taxon>Coccinellidae</taxon>
        <taxon>Epilachninae</taxon>
        <taxon>Epilachnini</taxon>
        <taxon>Henosepilachna</taxon>
    </lineage>
</organism>
<gene>
    <name evidence="1" type="ORF">WA026_015638</name>
</gene>
<protein>
    <submittedName>
        <fullName evidence="1">Uncharacterized protein</fullName>
    </submittedName>
</protein>
<comment type="caution">
    <text evidence="1">The sequence shown here is derived from an EMBL/GenBank/DDBJ whole genome shotgun (WGS) entry which is preliminary data.</text>
</comment>
<dbReference type="GO" id="GO:0032797">
    <property type="term" value="C:SMN complex"/>
    <property type="evidence" value="ECO:0007669"/>
    <property type="project" value="InterPro"/>
</dbReference>
<name>A0AAW1V7I8_9CUCU</name>
<sequence>MEWKQVGDHNVELSRNVAEWHQQEQLVYWKSRALSLEYENRMLHKHLRDVYAQQIENYKYYNNLQELDEGNVQTDSNNENYSKTYVNKSNLEHLQSRFSRNINETEPTAFEPPCEPIGKKRREEMENFYGSNCSKIAGVETALQLNYEHALSKLKPVHWPELQLNFGKSS</sequence>
<reference evidence="1 2" key="1">
    <citation type="submission" date="2023-03" db="EMBL/GenBank/DDBJ databases">
        <title>Genome insight into feeding habits of ladybird beetles.</title>
        <authorList>
            <person name="Li H.-S."/>
            <person name="Huang Y.-H."/>
            <person name="Pang H."/>
        </authorList>
    </citation>
    <scope>NUCLEOTIDE SEQUENCE [LARGE SCALE GENOMIC DNA]</scope>
    <source>
        <strain evidence="1">SYSU_2023b</strain>
        <tissue evidence="1">Whole body</tissue>
    </source>
</reference>
<evidence type="ECO:0000313" key="1">
    <source>
        <dbReference type="EMBL" id="KAK9891671.1"/>
    </source>
</evidence>
<dbReference type="InterPro" id="IPR034754">
    <property type="entry name" value="GEMIN8"/>
</dbReference>
<dbReference type="EMBL" id="JARQZJ010000129">
    <property type="protein sequence ID" value="KAK9891671.1"/>
    <property type="molecule type" value="Genomic_DNA"/>
</dbReference>
<evidence type="ECO:0000313" key="2">
    <source>
        <dbReference type="Proteomes" id="UP001431783"/>
    </source>
</evidence>